<dbReference type="InterPro" id="IPR035940">
    <property type="entry name" value="CAP_sf"/>
</dbReference>
<dbReference type="Gene3D" id="3.10.100.10">
    <property type="entry name" value="Mannose-Binding Protein A, subunit A"/>
    <property type="match status" value="1"/>
</dbReference>
<sequence>MPEHWQRLVNQGHVVVDLFQPFPFNDDGASSNSFWCKSSLVSFNLTDYVSAANNKQLFQKVVLSLMNKYRLMHAAAPLQLSQELTKKADTWASQLANQDKEKINVNSKYGQNIFSSEDQENLAARCVRSWYNGIRFYDFHTAKSSLRSEYFTQLVWVASQEVGIGKAISASGKTYVVALFDPPGNKGEYLHNVKPVSGTGVGKRGPSKCPDGYKLYNNVCYKYFPGPVNWVQASEKCTEQFSSLASIESQAEDFFIRTVVTSGGASDAWIGISDLNNAGIMSWLDGTPNQYMNWDYSQRNFPGKKCGVIATNFNWKYKPCDKAQGFICKRPLRVIIRYDDKLWTDNLYYPASPRYQALSRHIQEAILAIYGDFDWFEEVSLDHFSKGEDDKIVANVKLSFTPDDDSPSDPILFLREAIRGGDQVDNFCPAYCAGSQCVPAACSPWCCDSFGQQYLTKTSPGRMFGIQQQQPPQQLGYSSSRPQSLYNPVNQIPAFPPQRQFINNVGPPFTTPLRRQYLVLPQQVIYQPPSTPQPQYSYQVRAQPPPYQVSQQHQYGTGQMLQQAQYPMPLRPQLSSLLIPARRQENRYPFPPQPQPVQSQIISNPPQRSPQYLVMPPASQVLYQAPQAYQPIPRPMNAPSWPAFTLPSQQPPMLDQVGPQFLPIAPNKKNNQGPAFAKSPVQLQGMVFTYPYTPQASQPVPVPPMYIPPRPYQPKTTVGTKPTGEHPKKHSNGTNKQNDREKDDEPSGKSHEKFPQLGPFGPVRPQGYGPQGYGPQGYGSQGYVSQGYLPQLYAPQGYAPQRFSPSFPEPAMTSPQTSWRIRLYRPFVTIQQPPPVPVSVLNQGYSISPPSPIPGQTLQPVSPSLQPLGGRSQTPQVMSPYSFSPQFFPPITSYRPQPMPLQAYSMGGQLPQNIPRKPTQGVVELKTCPPPCPNFCAPACNPVCCNDRRK</sequence>
<dbReference type="InterPro" id="IPR016187">
    <property type="entry name" value="CTDL_fold"/>
</dbReference>
<dbReference type="SMART" id="SM00198">
    <property type="entry name" value="SCP"/>
    <property type="match status" value="1"/>
</dbReference>
<comment type="caution">
    <text evidence="3">The sequence shown here is derived from an EMBL/GenBank/DDBJ whole genome shotgun (WGS) entry which is preliminary data.</text>
</comment>
<dbReference type="InterPro" id="IPR001304">
    <property type="entry name" value="C-type_lectin-like"/>
</dbReference>
<dbReference type="Pfam" id="PF00188">
    <property type="entry name" value="CAP"/>
    <property type="match status" value="1"/>
</dbReference>
<evidence type="ECO:0000313" key="3">
    <source>
        <dbReference type="EMBL" id="KAK2573914.1"/>
    </source>
</evidence>
<dbReference type="CDD" id="cd00037">
    <property type="entry name" value="CLECT"/>
    <property type="match status" value="1"/>
</dbReference>
<reference evidence="3" key="1">
    <citation type="journal article" date="2023" name="G3 (Bethesda)">
        <title>Whole genome assembly and annotation of the endangered Caribbean coral Acropora cervicornis.</title>
        <authorList>
            <person name="Selwyn J.D."/>
            <person name="Vollmer S.V."/>
        </authorList>
    </citation>
    <scope>NUCLEOTIDE SEQUENCE</scope>
    <source>
        <strain evidence="3">K2</strain>
    </source>
</reference>
<evidence type="ECO:0000313" key="4">
    <source>
        <dbReference type="Proteomes" id="UP001249851"/>
    </source>
</evidence>
<dbReference type="SUPFAM" id="SSF56436">
    <property type="entry name" value="C-type lectin-like"/>
    <property type="match status" value="1"/>
</dbReference>
<keyword evidence="4" id="KW-1185">Reference proteome</keyword>
<reference evidence="3" key="2">
    <citation type="journal article" date="2023" name="Science">
        <title>Genomic signatures of disease resistance in endangered staghorn corals.</title>
        <authorList>
            <person name="Vollmer S.V."/>
            <person name="Selwyn J.D."/>
            <person name="Despard B.A."/>
            <person name="Roesel C.L."/>
        </authorList>
    </citation>
    <scope>NUCLEOTIDE SEQUENCE</scope>
    <source>
        <strain evidence="3">K2</strain>
    </source>
</reference>
<dbReference type="SMART" id="SM00034">
    <property type="entry name" value="CLECT"/>
    <property type="match status" value="1"/>
</dbReference>
<dbReference type="InterPro" id="IPR014044">
    <property type="entry name" value="CAP_dom"/>
</dbReference>
<dbReference type="PANTHER" id="PTHR22803">
    <property type="entry name" value="MANNOSE, PHOSPHOLIPASE, LECTIN RECEPTOR RELATED"/>
    <property type="match status" value="1"/>
</dbReference>
<dbReference type="Proteomes" id="UP001249851">
    <property type="component" value="Unassembled WGS sequence"/>
</dbReference>
<evidence type="ECO:0000259" key="2">
    <source>
        <dbReference type="PROSITE" id="PS50041"/>
    </source>
</evidence>
<dbReference type="AlphaFoldDB" id="A0AAD9R6F5"/>
<dbReference type="InterPro" id="IPR016186">
    <property type="entry name" value="C-type_lectin-like/link_sf"/>
</dbReference>
<dbReference type="EMBL" id="JARQWQ010000001">
    <property type="protein sequence ID" value="KAK2573914.1"/>
    <property type="molecule type" value="Genomic_DNA"/>
</dbReference>
<protein>
    <submittedName>
        <fullName evidence="3">Type-2 ice-structuring protein</fullName>
    </submittedName>
</protein>
<dbReference type="CDD" id="cd05382">
    <property type="entry name" value="CAP_GAPR1-like"/>
    <property type="match status" value="1"/>
</dbReference>
<dbReference type="PROSITE" id="PS50041">
    <property type="entry name" value="C_TYPE_LECTIN_2"/>
    <property type="match status" value="1"/>
</dbReference>
<evidence type="ECO:0000256" key="1">
    <source>
        <dbReference type="SAM" id="MobiDB-lite"/>
    </source>
</evidence>
<dbReference type="Pfam" id="PF00059">
    <property type="entry name" value="Lectin_C"/>
    <property type="match status" value="1"/>
</dbReference>
<organism evidence="3 4">
    <name type="scientific">Acropora cervicornis</name>
    <name type="common">Staghorn coral</name>
    <dbReference type="NCBI Taxonomy" id="6130"/>
    <lineage>
        <taxon>Eukaryota</taxon>
        <taxon>Metazoa</taxon>
        <taxon>Cnidaria</taxon>
        <taxon>Anthozoa</taxon>
        <taxon>Hexacorallia</taxon>
        <taxon>Scleractinia</taxon>
        <taxon>Astrocoeniina</taxon>
        <taxon>Acroporidae</taxon>
        <taxon>Acropora</taxon>
    </lineage>
</organism>
<gene>
    <name evidence="3" type="ORF">P5673_000021</name>
</gene>
<feature type="domain" description="C-type lectin" evidence="2">
    <location>
        <begin position="216"/>
        <end position="329"/>
    </location>
</feature>
<dbReference type="SUPFAM" id="SSF55797">
    <property type="entry name" value="PR-1-like"/>
    <property type="match status" value="1"/>
</dbReference>
<proteinExistence type="predicted"/>
<feature type="region of interest" description="Disordered" evidence="1">
    <location>
        <begin position="701"/>
        <end position="779"/>
    </location>
</feature>
<accession>A0AAD9R6F5</accession>
<dbReference type="InterPro" id="IPR050111">
    <property type="entry name" value="C-type_lectin/snaclec_domain"/>
</dbReference>
<feature type="compositionally biased region" description="Basic and acidic residues" evidence="1">
    <location>
        <begin position="737"/>
        <end position="754"/>
    </location>
</feature>
<feature type="compositionally biased region" description="Gly residues" evidence="1">
    <location>
        <begin position="769"/>
        <end position="779"/>
    </location>
</feature>
<feature type="compositionally biased region" description="Pro residues" evidence="1">
    <location>
        <begin position="701"/>
        <end position="712"/>
    </location>
</feature>
<dbReference type="Gene3D" id="3.40.33.10">
    <property type="entry name" value="CAP"/>
    <property type="match status" value="1"/>
</dbReference>
<dbReference type="InterPro" id="IPR034113">
    <property type="entry name" value="SCP_GAPR1-like"/>
</dbReference>
<name>A0AAD9R6F5_ACRCE</name>